<keyword evidence="9" id="KW-1185">Reference proteome</keyword>
<dbReference type="Gene3D" id="1.10.1740.10">
    <property type="match status" value="1"/>
</dbReference>
<dbReference type="InterPro" id="IPR013249">
    <property type="entry name" value="RNA_pol_sigma70_r4_t2"/>
</dbReference>
<dbReference type="SUPFAM" id="SSF88659">
    <property type="entry name" value="Sigma3 and sigma4 domains of RNA polymerase sigma factors"/>
    <property type="match status" value="1"/>
</dbReference>
<evidence type="ECO:0000256" key="3">
    <source>
        <dbReference type="ARBA" id="ARBA00023082"/>
    </source>
</evidence>
<organism evidence="8 9">
    <name type="scientific">Armatimonas rosea</name>
    <dbReference type="NCBI Taxonomy" id="685828"/>
    <lineage>
        <taxon>Bacteria</taxon>
        <taxon>Bacillati</taxon>
        <taxon>Armatimonadota</taxon>
        <taxon>Armatimonadia</taxon>
        <taxon>Armatimonadales</taxon>
        <taxon>Armatimonadaceae</taxon>
        <taxon>Armatimonas</taxon>
    </lineage>
</organism>
<dbReference type="SUPFAM" id="SSF88946">
    <property type="entry name" value="Sigma2 domain of RNA polymerase sigma factors"/>
    <property type="match status" value="1"/>
</dbReference>
<comment type="similarity">
    <text evidence="1">Belongs to the sigma-70 factor family. ECF subfamily.</text>
</comment>
<keyword evidence="5" id="KW-0804">Transcription</keyword>
<dbReference type="InterPro" id="IPR013325">
    <property type="entry name" value="RNA_pol_sigma_r2"/>
</dbReference>
<evidence type="ECO:0000256" key="1">
    <source>
        <dbReference type="ARBA" id="ARBA00010641"/>
    </source>
</evidence>
<dbReference type="Proteomes" id="UP000520814">
    <property type="component" value="Unassembled WGS sequence"/>
</dbReference>
<feature type="domain" description="RNA polymerase sigma-70 region 2" evidence="6">
    <location>
        <begin position="25"/>
        <end position="92"/>
    </location>
</feature>
<dbReference type="NCBIfam" id="TIGR02937">
    <property type="entry name" value="sigma70-ECF"/>
    <property type="match status" value="1"/>
</dbReference>
<dbReference type="InterPro" id="IPR013324">
    <property type="entry name" value="RNA_pol_sigma_r3/r4-like"/>
</dbReference>
<dbReference type="InterPro" id="IPR014284">
    <property type="entry name" value="RNA_pol_sigma-70_dom"/>
</dbReference>
<accession>A0A7W9SNW1</accession>
<feature type="domain" description="RNA polymerase sigma factor 70 region 4 type 2" evidence="7">
    <location>
        <begin position="132"/>
        <end position="184"/>
    </location>
</feature>
<gene>
    <name evidence="8" type="ORF">HNQ39_001542</name>
</gene>
<keyword evidence="2" id="KW-0805">Transcription regulation</keyword>
<dbReference type="InterPro" id="IPR036388">
    <property type="entry name" value="WH-like_DNA-bd_sf"/>
</dbReference>
<dbReference type="GO" id="GO:0016987">
    <property type="term" value="F:sigma factor activity"/>
    <property type="evidence" value="ECO:0007669"/>
    <property type="project" value="UniProtKB-KW"/>
</dbReference>
<evidence type="ECO:0000313" key="8">
    <source>
        <dbReference type="EMBL" id="MBB6049780.1"/>
    </source>
</evidence>
<evidence type="ECO:0000256" key="2">
    <source>
        <dbReference type="ARBA" id="ARBA00023015"/>
    </source>
</evidence>
<dbReference type="PANTHER" id="PTHR43133:SF8">
    <property type="entry name" value="RNA POLYMERASE SIGMA FACTOR HI_1459-RELATED"/>
    <property type="match status" value="1"/>
</dbReference>
<name>A0A7W9SNW1_ARMRO</name>
<protein>
    <submittedName>
        <fullName evidence="8">RNA polymerase sigma-70 factor (ECF subfamily)</fullName>
    </submittedName>
</protein>
<keyword evidence="3" id="KW-0731">Sigma factor</keyword>
<dbReference type="EMBL" id="JACHGW010000001">
    <property type="protein sequence ID" value="MBB6049780.1"/>
    <property type="molecule type" value="Genomic_DNA"/>
</dbReference>
<keyword evidence="4" id="KW-0238">DNA-binding</keyword>
<evidence type="ECO:0000259" key="7">
    <source>
        <dbReference type="Pfam" id="PF08281"/>
    </source>
</evidence>
<evidence type="ECO:0000256" key="5">
    <source>
        <dbReference type="ARBA" id="ARBA00023163"/>
    </source>
</evidence>
<dbReference type="GO" id="GO:0003677">
    <property type="term" value="F:DNA binding"/>
    <property type="evidence" value="ECO:0007669"/>
    <property type="project" value="UniProtKB-KW"/>
</dbReference>
<proteinExistence type="inferred from homology"/>
<dbReference type="CDD" id="cd06171">
    <property type="entry name" value="Sigma70_r4"/>
    <property type="match status" value="1"/>
</dbReference>
<dbReference type="Pfam" id="PF04542">
    <property type="entry name" value="Sigma70_r2"/>
    <property type="match status" value="1"/>
</dbReference>
<dbReference type="GO" id="GO:0006352">
    <property type="term" value="P:DNA-templated transcription initiation"/>
    <property type="evidence" value="ECO:0007669"/>
    <property type="project" value="InterPro"/>
</dbReference>
<dbReference type="Pfam" id="PF08281">
    <property type="entry name" value="Sigma70_r4_2"/>
    <property type="match status" value="1"/>
</dbReference>
<evidence type="ECO:0000256" key="4">
    <source>
        <dbReference type="ARBA" id="ARBA00023125"/>
    </source>
</evidence>
<dbReference type="AlphaFoldDB" id="A0A7W9SNW1"/>
<evidence type="ECO:0000313" key="9">
    <source>
        <dbReference type="Proteomes" id="UP000520814"/>
    </source>
</evidence>
<evidence type="ECO:0000259" key="6">
    <source>
        <dbReference type="Pfam" id="PF04542"/>
    </source>
</evidence>
<dbReference type="InterPro" id="IPR007627">
    <property type="entry name" value="RNA_pol_sigma70_r2"/>
</dbReference>
<dbReference type="PANTHER" id="PTHR43133">
    <property type="entry name" value="RNA POLYMERASE ECF-TYPE SIGMA FACTO"/>
    <property type="match status" value="1"/>
</dbReference>
<dbReference type="Gene3D" id="1.10.10.10">
    <property type="entry name" value="Winged helix-like DNA-binding domain superfamily/Winged helix DNA-binding domain"/>
    <property type="match status" value="1"/>
</dbReference>
<dbReference type="InterPro" id="IPR039425">
    <property type="entry name" value="RNA_pol_sigma-70-like"/>
</dbReference>
<comment type="caution">
    <text evidence="8">The sequence shown here is derived from an EMBL/GenBank/DDBJ whole genome shotgun (WGS) entry which is preliminary data.</text>
</comment>
<reference evidence="8 9" key="1">
    <citation type="submission" date="2020-08" db="EMBL/GenBank/DDBJ databases">
        <title>Genomic Encyclopedia of Type Strains, Phase IV (KMG-IV): sequencing the most valuable type-strain genomes for metagenomic binning, comparative biology and taxonomic classification.</title>
        <authorList>
            <person name="Goeker M."/>
        </authorList>
    </citation>
    <scope>NUCLEOTIDE SEQUENCE [LARGE SCALE GENOMIC DNA]</scope>
    <source>
        <strain evidence="8 9">DSM 23562</strain>
    </source>
</reference>
<sequence>MAESEALTVESPSFGGNAGGVFERLMQRHRKQAYHVAYRMTGNHADAEDLLQEAFVRAFRFFDNYRRDLPFEKWLFRIMSNLFVDGVRKKNRMRTTSLDAPLTGEAESNLFLDIPDARTEPERVTLHEELDEQIQRALASLPADFRKTVILADIEQLSYEEISKLTGCTIGTVRSRLHRGRKLLRARLEGFSLR</sequence>
<dbReference type="RefSeq" id="WP_184193394.1">
    <property type="nucleotide sequence ID" value="NZ_JACHGW010000001.1"/>
</dbReference>